<feature type="region of interest" description="Disordered" evidence="1">
    <location>
        <begin position="1"/>
        <end position="23"/>
    </location>
</feature>
<accession>A0ABN1WHP5</accession>
<feature type="compositionally biased region" description="Basic and acidic residues" evidence="1">
    <location>
        <begin position="220"/>
        <end position="229"/>
    </location>
</feature>
<name>A0ABN1WHP5_9ACTN</name>
<dbReference type="Proteomes" id="UP001500037">
    <property type="component" value="Unassembled WGS sequence"/>
</dbReference>
<evidence type="ECO:0000256" key="1">
    <source>
        <dbReference type="SAM" id="MobiDB-lite"/>
    </source>
</evidence>
<evidence type="ECO:0000313" key="3">
    <source>
        <dbReference type="Proteomes" id="UP001500037"/>
    </source>
</evidence>
<comment type="caution">
    <text evidence="2">The sequence shown here is derived from an EMBL/GenBank/DDBJ whole genome shotgun (WGS) entry which is preliminary data.</text>
</comment>
<gene>
    <name evidence="2" type="ORF">GCM10009665_46800</name>
</gene>
<proteinExistence type="predicted"/>
<reference evidence="2 3" key="1">
    <citation type="journal article" date="2019" name="Int. J. Syst. Evol. Microbiol.">
        <title>The Global Catalogue of Microorganisms (GCM) 10K type strain sequencing project: providing services to taxonomists for standard genome sequencing and annotation.</title>
        <authorList>
            <consortium name="The Broad Institute Genomics Platform"/>
            <consortium name="The Broad Institute Genome Sequencing Center for Infectious Disease"/>
            <person name="Wu L."/>
            <person name="Ma J."/>
        </authorList>
    </citation>
    <scope>NUCLEOTIDE SEQUENCE [LARGE SCALE GENOMIC DNA]</scope>
    <source>
        <strain evidence="2 3">JCM 13004</strain>
    </source>
</reference>
<evidence type="ECO:0008006" key="4">
    <source>
        <dbReference type="Google" id="ProtNLM"/>
    </source>
</evidence>
<organism evidence="2 3">
    <name type="scientific">Kitasatospora nipponensis</name>
    <dbReference type="NCBI Taxonomy" id="258049"/>
    <lineage>
        <taxon>Bacteria</taxon>
        <taxon>Bacillati</taxon>
        <taxon>Actinomycetota</taxon>
        <taxon>Actinomycetes</taxon>
        <taxon>Kitasatosporales</taxon>
        <taxon>Streptomycetaceae</taxon>
        <taxon>Kitasatospora</taxon>
    </lineage>
</organism>
<evidence type="ECO:0000313" key="2">
    <source>
        <dbReference type="EMBL" id="GAA1250767.1"/>
    </source>
</evidence>
<dbReference type="RefSeq" id="WP_344443890.1">
    <property type="nucleotide sequence ID" value="NZ_BAAALF010000092.1"/>
</dbReference>
<feature type="region of interest" description="Disordered" evidence="1">
    <location>
        <begin position="212"/>
        <end position="235"/>
    </location>
</feature>
<protein>
    <recommendedName>
        <fullName evidence="4">4'-phosphopantetheinyl transferase superfamily protein</fullName>
    </recommendedName>
</protein>
<keyword evidence="3" id="KW-1185">Reference proteome</keyword>
<sequence length="235" mass="24737">MTAPATVDPAAPADLTGAPDPADGGRVLLFAGSTPRLPRDAFGRRVSPSGRALLLAGARRAGGGPDAPSAPHGPLTRGADRRWYWAGTDWRGSASHVGELGVAALTRGGGWIGVDLQDERPRPAALGWLARVLERPAEQVGFAEWAETEALLKARGIAHHRPTRLALPPWRPGWRPTADGWWLRSGRLTPGGPHLAIAAERPLSLLRLSAPAADPSVDPAADRAVDPVRTEGTPQ</sequence>
<feature type="compositionally biased region" description="Low complexity" evidence="1">
    <location>
        <begin position="1"/>
        <end position="14"/>
    </location>
</feature>
<dbReference type="EMBL" id="BAAALF010000092">
    <property type="protein sequence ID" value="GAA1250767.1"/>
    <property type="molecule type" value="Genomic_DNA"/>
</dbReference>